<accession>A0A1X0ZJ38</accession>
<dbReference type="RefSeq" id="WP_080889190.1">
    <property type="nucleotide sequence ID" value="NZ_BBQL01000022.1"/>
</dbReference>
<reference evidence="2 4" key="1">
    <citation type="submission" date="2019-12" db="EMBL/GenBank/DDBJ databases">
        <authorList>
            <person name="Woiski C."/>
        </authorList>
    </citation>
    <scope>NUCLEOTIDE SEQUENCE [LARGE SCALE GENOMIC DNA]</scope>
    <source>
        <strain evidence="2 4">BOE100</strain>
    </source>
</reference>
<protein>
    <submittedName>
        <fullName evidence="3">RHS repeat-associated core domain-containing protein</fullName>
    </submittedName>
</protein>
<organism evidence="2 4">
    <name type="scientific">Pseudomonas putida</name>
    <name type="common">Arthrobacter siderocapsulatus</name>
    <dbReference type="NCBI Taxonomy" id="303"/>
    <lineage>
        <taxon>Bacteria</taxon>
        <taxon>Pseudomonadati</taxon>
        <taxon>Pseudomonadota</taxon>
        <taxon>Gammaproteobacteria</taxon>
        <taxon>Pseudomonadales</taxon>
        <taxon>Pseudomonadaceae</taxon>
        <taxon>Pseudomonas</taxon>
    </lineage>
</organism>
<dbReference type="EMBL" id="JARJLO010000105">
    <property type="protein sequence ID" value="MDF3870355.1"/>
    <property type="molecule type" value="Genomic_DNA"/>
</dbReference>
<comment type="caution">
    <text evidence="2">The sequence shown here is derived from an EMBL/GenBank/DDBJ whole genome shotgun (WGS) entry which is preliminary data.</text>
</comment>
<dbReference type="Proteomes" id="UP001217741">
    <property type="component" value="Unassembled WGS sequence"/>
</dbReference>
<evidence type="ECO:0000256" key="1">
    <source>
        <dbReference type="SAM" id="MobiDB-lite"/>
    </source>
</evidence>
<dbReference type="NCBIfam" id="TIGR03696">
    <property type="entry name" value="Rhs_assc_core"/>
    <property type="match status" value="1"/>
</dbReference>
<feature type="compositionally biased region" description="Polar residues" evidence="1">
    <location>
        <begin position="130"/>
        <end position="147"/>
    </location>
</feature>
<feature type="region of interest" description="Disordered" evidence="1">
    <location>
        <begin position="104"/>
        <end position="167"/>
    </location>
</feature>
<name>A0A1X0ZJ38_PSEPU</name>
<dbReference type="InterPro" id="IPR022385">
    <property type="entry name" value="Rhs_assc_core"/>
</dbReference>
<dbReference type="Gene3D" id="2.180.10.10">
    <property type="entry name" value="RHS repeat-associated core"/>
    <property type="match status" value="1"/>
</dbReference>
<dbReference type="SUPFAM" id="SSF56399">
    <property type="entry name" value="ADP-ribosylation"/>
    <property type="match status" value="1"/>
</dbReference>
<reference evidence="3" key="2">
    <citation type="submission" date="2023-03" db="EMBL/GenBank/DDBJ databases">
        <title>Draft assemblies of triclosan tolerant bacteria isolated from returned activated sludge.</title>
        <authorList>
            <person name="Van Hamelsveld S."/>
        </authorList>
    </citation>
    <scope>NUCLEOTIDE SEQUENCE</scope>
    <source>
        <strain evidence="3">GW210012_S60</strain>
    </source>
</reference>
<dbReference type="EMBL" id="WOWR01000020">
    <property type="protein sequence ID" value="KAF0253844.1"/>
    <property type="molecule type" value="Genomic_DNA"/>
</dbReference>
<evidence type="ECO:0000313" key="3">
    <source>
        <dbReference type="EMBL" id="MDF3870355.1"/>
    </source>
</evidence>
<dbReference type="Proteomes" id="UP000442695">
    <property type="component" value="Unassembled WGS sequence"/>
</dbReference>
<dbReference type="AlphaFoldDB" id="A0A1X0ZJ38"/>
<feature type="compositionally biased region" description="Basic and acidic residues" evidence="1">
    <location>
        <begin position="114"/>
        <end position="128"/>
    </location>
</feature>
<sequence>MPGILRSYSPHGQHHDKTSHAILLGFNGEHYDLLTQSYALGMGYRSYSPALMRFLSPDSLSPFDAGGLNLYGYCAGDPINFTDPSGHLDPKLLKLAKSRLKPTAPLGSQKLKVPARDKPVYKHSEKMPEGQSSTAPASEHLQLSSPKRPQKNKGQGDGGLRSILANPASPGKIYKDRRAYYALVDGWFDNMEDLGRLRIQMKARSSLPSVLAKITSIQEKSFILRDKAVDQYPLY</sequence>
<evidence type="ECO:0000313" key="2">
    <source>
        <dbReference type="EMBL" id="KAF0253844.1"/>
    </source>
</evidence>
<evidence type="ECO:0000313" key="4">
    <source>
        <dbReference type="Proteomes" id="UP000442695"/>
    </source>
</evidence>
<gene>
    <name evidence="2" type="ORF">GN299_16090</name>
    <name evidence="3" type="ORF">P3W50_07710</name>
</gene>
<proteinExistence type="predicted"/>